<dbReference type="AlphaFoldDB" id="A0A919SPU2"/>
<evidence type="ECO:0000313" key="2">
    <source>
        <dbReference type="Proteomes" id="UP000681340"/>
    </source>
</evidence>
<gene>
    <name evidence="1" type="ORF">Aau02nite_63000</name>
</gene>
<accession>A0A919SPU2</accession>
<proteinExistence type="predicted"/>
<dbReference type="Proteomes" id="UP000681340">
    <property type="component" value="Unassembled WGS sequence"/>
</dbReference>
<organism evidence="1 2">
    <name type="scientific">Actinoplanes auranticolor</name>
    <dbReference type="NCBI Taxonomy" id="47988"/>
    <lineage>
        <taxon>Bacteria</taxon>
        <taxon>Bacillati</taxon>
        <taxon>Actinomycetota</taxon>
        <taxon>Actinomycetes</taxon>
        <taxon>Micromonosporales</taxon>
        <taxon>Micromonosporaceae</taxon>
        <taxon>Actinoplanes</taxon>
    </lineage>
</organism>
<comment type="caution">
    <text evidence="1">The sequence shown here is derived from an EMBL/GenBank/DDBJ whole genome shotgun (WGS) entry which is preliminary data.</text>
</comment>
<protein>
    <submittedName>
        <fullName evidence="1">Uncharacterized protein</fullName>
    </submittedName>
</protein>
<evidence type="ECO:0000313" key="1">
    <source>
        <dbReference type="EMBL" id="GIM74858.1"/>
    </source>
</evidence>
<keyword evidence="2" id="KW-1185">Reference proteome</keyword>
<reference evidence="1" key="1">
    <citation type="submission" date="2021-03" db="EMBL/GenBank/DDBJ databases">
        <title>Whole genome shotgun sequence of Actinoplanes auranticolor NBRC 12245.</title>
        <authorList>
            <person name="Komaki H."/>
            <person name="Tamura T."/>
        </authorList>
    </citation>
    <scope>NUCLEOTIDE SEQUENCE</scope>
    <source>
        <strain evidence="1">NBRC 12245</strain>
    </source>
</reference>
<dbReference type="EMBL" id="BOQL01000053">
    <property type="protein sequence ID" value="GIM74858.1"/>
    <property type="molecule type" value="Genomic_DNA"/>
</dbReference>
<sequence length="171" mass="18015">MGSAVLDANTDAVQRCMRTWTTAVDDGGWWRRTGLEVNPDAEEIFTSRPQPQLPAGQVRDSSELAEEILGLLHDAQTPPVKPAEAVEGRDDNQHVAVQLSSAGLVACTIDPHWAQEQDAASIGAALATALQRAIAKRPASTPEGSGTDDLIGDALATLTSLTRSPPQGGNR</sequence>
<name>A0A919SPU2_9ACTN</name>